<evidence type="ECO:0000256" key="8">
    <source>
        <dbReference type="RuleBase" id="RU366017"/>
    </source>
</evidence>
<reference evidence="10" key="1">
    <citation type="submission" date="2011-07" db="EMBL/GenBank/DDBJ databases">
        <authorList>
            <consortium name="Caenorhabditis brenneri Sequencing and Analysis Consortium"/>
            <person name="Wilson R.K."/>
        </authorList>
    </citation>
    <scope>NUCLEOTIDE SEQUENCE [LARGE SCALE GENOMIC DNA]</scope>
    <source>
        <strain evidence="10">PB2801</strain>
    </source>
</reference>
<organism evidence="10">
    <name type="scientific">Caenorhabditis brenneri</name>
    <name type="common">Nematode worm</name>
    <dbReference type="NCBI Taxonomy" id="135651"/>
    <lineage>
        <taxon>Eukaryota</taxon>
        <taxon>Metazoa</taxon>
        <taxon>Ecdysozoa</taxon>
        <taxon>Nematoda</taxon>
        <taxon>Chromadorea</taxon>
        <taxon>Rhabditida</taxon>
        <taxon>Rhabditina</taxon>
        <taxon>Rhabditomorpha</taxon>
        <taxon>Rhabditoidea</taxon>
        <taxon>Rhabditidae</taxon>
        <taxon>Peloderinae</taxon>
        <taxon>Caenorhabditis</taxon>
    </lineage>
</organism>
<keyword evidence="4 8" id="KW-0808">Transferase</keyword>
<evidence type="ECO:0000256" key="6">
    <source>
        <dbReference type="ARBA" id="ARBA00022989"/>
    </source>
</evidence>
<keyword evidence="3 8" id="KW-0328">Glycosyltransferase</keyword>
<dbReference type="Pfam" id="PF01697">
    <property type="entry name" value="Glyco_transf_92"/>
    <property type="match status" value="1"/>
</dbReference>
<dbReference type="FunCoup" id="G0P7I2">
    <property type="interactions" value="10"/>
</dbReference>
<comment type="subcellular location">
    <subcellularLocation>
        <location evidence="1">Membrane</location>
        <topology evidence="1">Single-pass membrane protein</topology>
    </subcellularLocation>
</comment>
<dbReference type="InParanoid" id="G0P7I2"/>
<dbReference type="PANTHER" id="PTHR21645:SF7">
    <property type="entry name" value="GLYCOSYLTRANSFERASE FAMILY 92 PROTEIN"/>
    <property type="match status" value="1"/>
</dbReference>
<evidence type="ECO:0000256" key="1">
    <source>
        <dbReference type="ARBA" id="ARBA00004167"/>
    </source>
</evidence>
<gene>
    <name evidence="9" type="ORF">CAEBREN_12467</name>
</gene>
<dbReference type="HOGENOM" id="CLU_046755_0_0_1"/>
<keyword evidence="5 8" id="KW-0812">Transmembrane</keyword>
<keyword evidence="10" id="KW-1185">Reference proteome</keyword>
<keyword evidence="6 8" id="KW-1133">Transmembrane helix</keyword>
<evidence type="ECO:0000256" key="7">
    <source>
        <dbReference type="ARBA" id="ARBA00023136"/>
    </source>
</evidence>
<dbReference type="OrthoDB" id="5824947at2759"/>
<dbReference type="GO" id="GO:0016757">
    <property type="term" value="F:glycosyltransferase activity"/>
    <property type="evidence" value="ECO:0007669"/>
    <property type="project" value="UniProtKB-UniRule"/>
</dbReference>
<dbReference type="OMA" id="HRATPHN"/>
<dbReference type="GO" id="GO:0016020">
    <property type="term" value="C:membrane"/>
    <property type="evidence" value="ECO:0007669"/>
    <property type="project" value="UniProtKB-SubCell"/>
</dbReference>
<protein>
    <recommendedName>
        <fullName evidence="8">Glycosyltransferase family 92 protein</fullName>
        <ecNumber evidence="8">2.4.1.-</ecNumber>
    </recommendedName>
</protein>
<dbReference type="EMBL" id="GL380115">
    <property type="protein sequence ID" value="EGT46962.1"/>
    <property type="molecule type" value="Genomic_DNA"/>
</dbReference>
<evidence type="ECO:0000256" key="3">
    <source>
        <dbReference type="ARBA" id="ARBA00022676"/>
    </source>
</evidence>
<evidence type="ECO:0000313" key="10">
    <source>
        <dbReference type="Proteomes" id="UP000008068"/>
    </source>
</evidence>
<evidence type="ECO:0000313" key="9">
    <source>
        <dbReference type="EMBL" id="EGT46962.1"/>
    </source>
</evidence>
<comment type="similarity">
    <text evidence="2 8">Belongs to the glycosyltransferase 92 family.</text>
</comment>
<evidence type="ECO:0000256" key="5">
    <source>
        <dbReference type="ARBA" id="ARBA00022692"/>
    </source>
</evidence>
<dbReference type="AlphaFoldDB" id="G0P7I2"/>
<dbReference type="STRING" id="135651.G0P7I2"/>
<dbReference type="PANTHER" id="PTHR21645">
    <property type="entry name" value="GLYCOSYLTRANSFERASE FAMILY 92 PROTEIN"/>
    <property type="match status" value="1"/>
</dbReference>
<dbReference type="EC" id="2.4.1.-" evidence="8"/>
<dbReference type="Proteomes" id="UP000008068">
    <property type="component" value="Unassembled WGS sequence"/>
</dbReference>
<accession>G0P7I2</accession>
<name>G0P7I2_CAEBE</name>
<sequence>MYLTSKLPSDFHDFMKRYGHLYGVIILRSRTLYLFVMMLVFLHIFIHPLPVLRRVRNAYTYKMKELDNEEKDLFFVSAYYYGNEYSLYENQVSLTFIAPRDAHWDRRKIIIIKSNDSNSLLEPMKVHRATPHNVCKFVTLVGTTTLHTDLMDLEILVNRNIAGIRYLPADNKPRDLVICTPPIYNNVKWQSVLLAAHVYSRFGGHLQAYFSNSKPAFFELFDELKRLKGISVTAFPDFFGNKKMDEVEFGGITVANSDCLNKYKSSASFITFLEWNELILPKSFNSYFAEFANYFESEIFVGLLEFRNSKGVSKVVTRPLLIESVWLNEPVERPFKLKSKKMDTNKVYELTNSDSLDSMTRGDFPGAEEILKLEDRRAIGQSLKK</sequence>
<evidence type="ECO:0000256" key="2">
    <source>
        <dbReference type="ARBA" id="ARBA00007647"/>
    </source>
</evidence>
<dbReference type="InterPro" id="IPR052012">
    <property type="entry name" value="GTase_92"/>
</dbReference>
<proteinExistence type="inferred from homology"/>
<dbReference type="eggNOG" id="KOG4735">
    <property type="taxonomic scope" value="Eukaryota"/>
</dbReference>
<evidence type="ECO:0000256" key="4">
    <source>
        <dbReference type="ARBA" id="ARBA00022679"/>
    </source>
</evidence>
<dbReference type="InterPro" id="IPR008166">
    <property type="entry name" value="Glyco_transf_92"/>
</dbReference>
<keyword evidence="7 8" id="KW-0472">Membrane</keyword>
<feature type="transmembrane region" description="Helical" evidence="8">
    <location>
        <begin position="20"/>
        <end position="46"/>
    </location>
</feature>